<proteinExistence type="predicted"/>
<protein>
    <submittedName>
        <fullName evidence="2">Uncharacterized protein</fullName>
    </submittedName>
</protein>
<accession>A0A061S7L2</accession>
<evidence type="ECO:0000313" key="2">
    <source>
        <dbReference type="EMBL" id="JAC78890.1"/>
    </source>
</evidence>
<feature type="region of interest" description="Disordered" evidence="1">
    <location>
        <begin position="457"/>
        <end position="476"/>
    </location>
</feature>
<evidence type="ECO:0000256" key="1">
    <source>
        <dbReference type="SAM" id="MobiDB-lite"/>
    </source>
</evidence>
<feature type="region of interest" description="Disordered" evidence="1">
    <location>
        <begin position="1"/>
        <end position="23"/>
    </location>
</feature>
<feature type="region of interest" description="Disordered" evidence="1">
    <location>
        <begin position="633"/>
        <end position="777"/>
    </location>
</feature>
<sequence>MAPYSGKRMSVARKKSPKTFPAPPRHCADVNELEDYMGLVWLMPLKTSLKALSTCEGLEVSHALGLMGRYLLGEGSAVSEIRRRLKEDRAAPHEGGMAAALLALPLERCVETTMKGRIAWEPDDDPCRRLAESLLEEAQRQRLSEPTGAIIPTVPPQEKSSVYEFPHNVSDAAHRCQDAVASGSLPQLMGMQLDASDLRKSVESTASLVEKECESLSGVCAEVAQMMLAAVKKQRQQKGALDDSDREVVAGTLGAVRSIVADAGSAIASTLQGMIEQAKGLGAELLDESTAQELDASGDAKRTLEGIVERLQELCSMAEETLETAVSSMEGSVEYVLFDSGADIVAQIAVEERAVVQSLGISPWQVKLSAAQRRLVEGIQSIVSKLTATRPAAGNGEAGPSPVSERGQMSQQRALPCFEVLTLLVSAVARCLGDSERAIGIGLQPGAREDLELLDSSQAQDPEAAEPGDKGPGASFRAAAAAMREAALGVLQEGVGRVAQAAGWGAPGEWESAAPATLLARQTRIAGIIQRLQSRLMLSVEASCRLATVMWDPDSLEVLTRGRATGMPLAVREYASVVPFLREVQSLHSLLESTKLRGGSGYPYELITASELERCCKHLTQEVEGFAATRPMAAAAEDTNEQETQPGAGSTNVQGPTDVDPGIGKDFPPAGQQKGQGPEDVDSAETGAPHEADTSATTEISPGQEASPGDVDSEKEEGPPVGSQGTKADGEGNGASPVLEGFTGFGQNDNDGSSVRLGSPSLHLNDESCTEHEQPDTNDLHRAASAHGENQDSILAEGPATAPAQEVMHEIEGVLEMVGNLVASLKQAALV</sequence>
<gene>
    <name evidence="2" type="ORF">TSPGSL018_14046</name>
</gene>
<feature type="compositionally biased region" description="Basic and acidic residues" evidence="1">
    <location>
        <begin position="764"/>
        <end position="777"/>
    </location>
</feature>
<feature type="compositionally biased region" description="Polar residues" evidence="1">
    <location>
        <begin position="642"/>
        <end position="655"/>
    </location>
</feature>
<dbReference type="AlphaFoldDB" id="A0A061S7L2"/>
<dbReference type="EMBL" id="GBEZ01006514">
    <property type="protein sequence ID" value="JAC78890.1"/>
    <property type="molecule type" value="Transcribed_RNA"/>
</dbReference>
<organism evidence="2">
    <name type="scientific">Tetraselmis sp. GSL018</name>
    <dbReference type="NCBI Taxonomy" id="582737"/>
    <lineage>
        <taxon>Eukaryota</taxon>
        <taxon>Viridiplantae</taxon>
        <taxon>Chlorophyta</taxon>
        <taxon>core chlorophytes</taxon>
        <taxon>Chlorodendrophyceae</taxon>
        <taxon>Chlorodendrales</taxon>
        <taxon>Chlorodendraceae</taxon>
        <taxon>Tetraselmis</taxon>
    </lineage>
</organism>
<name>A0A061S7L2_9CHLO</name>
<reference evidence="2" key="1">
    <citation type="submission" date="2014-05" db="EMBL/GenBank/DDBJ databases">
        <title>The transcriptome of the halophilic microalga Tetraselmis sp. GSL018 isolated from the Great Salt Lake, Utah.</title>
        <authorList>
            <person name="Jinkerson R.E."/>
            <person name="D'Adamo S."/>
            <person name="Posewitz M.C."/>
        </authorList>
    </citation>
    <scope>NUCLEOTIDE SEQUENCE</scope>
    <source>
        <strain evidence="2">GSL018</strain>
    </source>
</reference>